<name>A0A1E3PW15_LIPST</name>
<organism evidence="2 3">
    <name type="scientific">Lipomyces starkeyi NRRL Y-11557</name>
    <dbReference type="NCBI Taxonomy" id="675824"/>
    <lineage>
        <taxon>Eukaryota</taxon>
        <taxon>Fungi</taxon>
        <taxon>Dikarya</taxon>
        <taxon>Ascomycota</taxon>
        <taxon>Saccharomycotina</taxon>
        <taxon>Lipomycetes</taxon>
        <taxon>Lipomycetales</taxon>
        <taxon>Lipomycetaceae</taxon>
        <taxon>Lipomyces</taxon>
    </lineage>
</organism>
<sequence>MSFYASSNPDEAIGGLISPLSRIGSLFFMLEILIVSSHRYSVSLTKTEEILVLTDECSQTRPL</sequence>
<feature type="transmembrane region" description="Helical" evidence="1">
    <location>
        <begin position="12"/>
        <end position="34"/>
    </location>
</feature>
<dbReference type="EMBL" id="KV454305">
    <property type="protein sequence ID" value="ODQ69122.1"/>
    <property type="molecule type" value="Genomic_DNA"/>
</dbReference>
<proteinExistence type="predicted"/>
<dbReference type="AlphaFoldDB" id="A0A1E3PW15"/>
<keyword evidence="1" id="KW-1133">Transmembrane helix</keyword>
<evidence type="ECO:0000256" key="1">
    <source>
        <dbReference type="SAM" id="Phobius"/>
    </source>
</evidence>
<dbReference type="Proteomes" id="UP000094385">
    <property type="component" value="Unassembled WGS sequence"/>
</dbReference>
<keyword evidence="1" id="KW-0472">Membrane</keyword>
<reference evidence="2 3" key="1">
    <citation type="journal article" date="2016" name="Proc. Natl. Acad. Sci. U.S.A.">
        <title>Comparative genomics of biotechnologically important yeasts.</title>
        <authorList>
            <person name="Riley R."/>
            <person name="Haridas S."/>
            <person name="Wolfe K.H."/>
            <person name="Lopes M.R."/>
            <person name="Hittinger C.T."/>
            <person name="Goeker M."/>
            <person name="Salamov A.A."/>
            <person name="Wisecaver J.H."/>
            <person name="Long T.M."/>
            <person name="Calvey C.H."/>
            <person name="Aerts A.L."/>
            <person name="Barry K.W."/>
            <person name="Choi C."/>
            <person name="Clum A."/>
            <person name="Coughlan A.Y."/>
            <person name="Deshpande S."/>
            <person name="Douglass A.P."/>
            <person name="Hanson S.J."/>
            <person name="Klenk H.-P."/>
            <person name="LaButti K.M."/>
            <person name="Lapidus A."/>
            <person name="Lindquist E.A."/>
            <person name="Lipzen A.M."/>
            <person name="Meier-Kolthoff J.P."/>
            <person name="Ohm R.A."/>
            <person name="Otillar R.P."/>
            <person name="Pangilinan J.L."/>
            <person name="Peng Y."/>
            <person name="Rokas A."/>
            <person name="Rosa C.A."/>
            <person name="Scheuner C."/>
            <person name="Sibirny A.A."/>
            <person name="Slot J.C."/>
            <person name="Stielow J.B."/>
            <person name="Sun H."/>
            <person name="Kurtzman C.P."/>
            <person name="Blackwell M."/>
            <person name="Grigoriev I.V."/>
            <person name="Jeffries T.W."/>
        </authorList>
    </citation>
    <scope>NUCLEOTIDE SEQUENCE [LARGE SCALE GENOMIC DNA]</scope>
    <source>
        <strain evidence="2 3">NRRL Y-11557</strain>
    </source>
</reference>
<keyword evidence="3" id="KW-1185">Reference proteome</keyword>
<keyword evidence="1" id="KW-0812">Transmembrane</keyword>
<accession>A0A1E3PW15</accession>
<protein>
    <submittedName>
        <fullName evidence="2">Uncharacterized protein</fullName>
    </submittedName>
</protein>
<gene>
    <name evidence="2" type="ORF">LIPSTDRAFT_76349</name>
</gene>
<evidence type="ECO:0000313" key="3">
    <source>
        <dbReference type="Proteomes" id="UP000094385"/>
    </source>
</evidence>
<evidence type="ECO:0000313" key="2">
    <source>
        <dbReference type="EMBL" id="ODQ69122.1"/>
    </source>
</evidence>